<reference evidence="4 6" key="1">
    <citation type="submission" date="2018-05" db="EMBL/GenBank/DDBJ databases">
        <title>Freshwater and sediment microbial communities from various areas in North America, analyzing microbe dynamics in response to fracking.</title>
        <authorList>
            <person name="Lamendella R."/>
        </authorList>
    </citation>
    <scope>NUCLEOTIDE SEQUENCE [LARGE SCALE GENOMIC DNA]</scope>
    <source>
        <strain evidence="4 6">DB-3</strain>
        <strain evidence="5 7">NG-13</strain>
    </source>
</reference>
<evidence type="ECO:0000259" key="3">
    <source>
        <dbReference type="PROSITE" id="PS50977"/>
    </source>
</evidence>
<feature type="domain" description="HTH tetR-type" evidence="3">
    <location>
        <begin position="12"/>
        <end position="72"/>
    </location>
</feature>
<organism evidence="4 6">
    <name type="scientific">Paenibacillus pabuli</name>
    <dbReference type="NCBI Taxonomy" id="1472"/>
    <lineage>
        <taxon>Bacteria</taxon>
        <taxon>Bacillati</taxon>
        <taxon>Bacillota</taxon>
        <taxon>Bacilli</taxon>
        <taxon>Bacillales</taxon>
        <taxon>Paenibacillaceae</taxon>
        <taxon>Paenibacillus</taxon>
    </lineage>
</organism>
<accession>A0A855YA12</accession>
<dbReference type="InterPro" id="IPR009057">
    <property type="entry name" value="Homeodomain-like_sf"/>
</dbReference>
<dbReference type="InterPro" id="IPR001647">
    <property type="entry name" value="HTH_TetR"/>
</dbReference>
<dbReference type="Pfam" id="PF14278">
    <property type="entry name" value="TetR_C_8"/>
    <property type="match status" value="1"/>
</dbReference>
<dbReference type="AlphaFoldDB" id="A0A855YA12"/>
<proteinExistence type="predicted"/>
<evidence type="ECO:0000313" key="4">
    <source>
        <dbReference type="EMBL" id="PWW43255.1"/>
    </source>
</evidence>
<sequence>MKETRGVDRRIYRTRVMISEAFLNMMKKQDYVEISIVDIAEQANINRSTFYAHFIDKEDLLDKMVNEKLELLEHVLSERSAAMDVALSFTEPDPIFAVLFEHIFEHDEFYRVMLLINPVGNFSTRLNEVIKAYFFQRITQLGMDQKVQVPLDILLDHLSFSTSGIIHKWLENNKVYSPHHMALQLTRLARLGVYTAMGAQPQDTRSPHC</sequence>
<dbReference type="Gene3D" id="1.10.357.10">
    <property type="entry name" value="Tetracycline Repressor, domain 2"/>
    <property type="match status" value="1"/>
</dbReference>
<dbReference type="InterPro" id="IPR039532">
    <property type="entry name" value="TetR_C_Firmicutes"/>
</dbReference>
<dbReference type="SUPFAM" id="SSF46689">
    <property type="entry name" value="Homeodomain-like"/>
    <property type="match status" value="1"/>
</dbReference>
<dbReference type="PROSITE" id="PS50977">
    <property type="entry name" value="HTH_TETR_2"/>
    <property type="match status" value="1"/>
</dbReference>
<dbReference type="InterPro" id="IPR050624">
    <property type="entry name" value="HTH-type_Tx_Regulator"/>
</dbReference>
<dbReference type="Proteomes" id="UP000247078">
    <property type="component" value="Unassembled WGS sequence"/>
</dbReference>
<name>A0A855YA12_9BACL</name>
<dbReference type="RefSeq" id="WP_109998832.1">
    <property type="nucleotide sequence ID" value="NZ_QGTZ01000003.1"/>
</dbReference>
<dbReference type="GO" id="GO:0003677">
    <property type="term" value="F:DNA binding"/>
    <property type="evidence" value="ECO:0007669"/>
    <property type="project" value="UniProtKB-UniRule"/>
</dbReference>
<evidence type="ECO:0000313" key="7">
    <source>
        <dbReference type="Proteomes" id="UP000248827"/>
    </source>
</evidence>
<feature type="DNA-binding region" description="H-T-H motif" evidence="2">
    <location>
        <begin position="35"/>
        <end position="54"/>
    </location>
</feature>
<dbReference type="Pfam" id="PF00440">
    <property type="entry name" value="TetR_N"/>
    <property type="match status" value="1"/>
</dbReference>
<dbReference type="PANTHER" id="PTHR43479:SF23">
    <property type="entry name" value="HTH TETR-TYPE DOMAIN-CONTAINING PROTEIN"/>
    <property type="match status" value="1"/>
</dbReference>
<dbReference type="OrthoDB" id="9810250at2"/>
<comment type="caution">
    <text evidence="4">The sequence shown here is derived from an EMBL/GenBank/DDBJ whole genome shotgun (WGS) entry which is preliminary data.</text>
</comment>
<dbReference type="Proteomes" id="UP000248827">
    <property type="component" value="Unassembled WGS sequence"/>
</dbReference>
<dbReference type="EMBL" id="QLLI01000001">
    <property type="protein sequence ID" value="RAJ03183.1"/>
    <property type="molecule type" value="Genomic_DNA"/>
</dbReference>
<evidence type="ECO:0000256" key="2">
    <source>
        <dbReference type="PROSITE-ProRule" id="PRU00335"/>
    </source>
</evidence>
<keyword evidence="7" id="KW-1185">Reference proteome</keyword>
<protein>
    <submittedName>
        <fullName evidence="4">TetR family transcriptional regulator</fullName>
    </submittedName>
</protein>
<keyword evidence="1 2" id="KW-0238">DNA-binding</keyword>
<evidence type="ECO:0000313" key="5">
    <source>
        <dbReference type="EMBL" id="RAJ03183.1"/>
    </source>
</evidence>
<evidence type="ECO:0000256" key="1">
    <source>
        <dbReference type="ARBA" id="ARBA00023125"/>
    </source>
</evidence>
<dbReference type="EMBL" id="QGTZ01000003">
    <property type="protein sequence ID" value="PWW43255.1"/>
    <property type="molecule type" value="Genomic_DNA"/>
</dbReference>
<dbReference type="PANTHER" id="PTHR43479">
    <property type="entry name" value="ACREF/ENVCD OPERON REPRESSOR-RELATED"/>
    <property type="match status" value="1"/>
</dbReference>
<evidence type="ECO:0000313" key="6">
    <source>
        <dbReference type="Proteomes" id="UP000247078"/>
    </source>
</evidence>
<gene>
    <name evidence="5" type="ORF">DET54_101378</name>
    <name evidence="4" type="ORF">DET56_103303</name>
</gene>